<dbReference type="RefSeq" id="WP_119050365.1">
    <property type="nucleotide sequence ID" value="NZ_CP032157.1"/>
</dbReference>
<dbReference type="KEGG" id="pseg:D3H65_11025"/>
<feature type="chain" id="PRO_5017578919" description="Outer membrane protein beta-barrel domain-containing protein" evidence="1">
    <location>
        <begin position="20"/>
        <end position="267"/>
    </location>
</feature>
<feature type="signal peptide" evidence="1">
    <location>
        <begin position="1"/>
        <end position="19"/>
    </location>
</feature>
<evidence type="ECO:0000313" key="2">
    <source>
        <dbReference type="EMBL" id="AXY74478.1"/>
    </source>
</evidence>
<reference evidence="2 3" key="1">
    <citation type="submission" date="2018-09" db="EMBL/GenBank/DDBJ databases">
        <title>Genome sequencing of strain 6GH32-13.</title>
        <authorList>
            <person name="Weon H.-Y."/>
            <person name="Heo J."/>
            <person name="Kwon S.-W."/>
        </authorList>
    </citation>
    <scope>NUCLEOTIDE SEQUENCE [LARGE SCALE GENOMIC DNA]</scope>
    <source>
        <strain evidence="2 3">5GH32-13</strain>
    </source>
</reference>
<keyword evidence="3" id="KW-1185">Reference proteome</keyword>
<evidence type="ECO:0000256" key="1">
    <source>
        <dbReference type="SAM" id="SignalP"/>
    </source>
</evidence>
<gene>
    <name evidence="2" type="ORF">D3H65_11025</name>
</gene>
<name>A0A3B7MJW9_9BACT</name>
<dbReference type="EMBL" id="CP032157">
    <property type="protein sequence ID" value="AXY74478.1"/>
    <property type="molecule type" value="Genomic_DNA"/>
</dbReference>
<dbReference type="AlphaFoldDB" id="A0A3B7MJW9"/>
<accession>A0A3B7MJW9</accession>
<protein>
    <recommendedName>
        <fullName evidence="4">Outer membrane protein beta-barrel domain-containing protein</fullName>
    </recommendedName>
</protein>
<sequence>MKKLVLSIIIGLITCSAWAQNNPSAKSPTAKKDKKAAKREQVAKLLKMEEEGEIIFNKQSVFGLKLATDGYGLSYEWGRFKSNRVATIFQIELNEKKHPKEKRTSYAVGAFNVNSVIYGKTNNFYQLKFGMGQQRVIGGKGNKNGVAVMAVYAGGLSLGLQKPYYVDVVTKTDERIRSTYPTIIDSNYTEIGASGFTVGWGDVKIRPGAQVKGGLRFDFGRFNETITAVEVGVSAEFYAQKVSQMAFNKEKQFFFNGYVTLLLGRRK</sequence>
<organism evidence="2 3">
    <name type="scientific">Paraflavitalea soli</name>
    <dbReference type="NCBI Taxonomy" id="2315862"/>
    <lineage>
        <taxon>Bacteria</taxon>
        <taxon>Pseudomonadati</taxon>
        <taxon>Bacteroidota</taxon>
        <taxon>Chitinophagia</taxon>
        <taxon>Chitinophagales</taxon>
        <taxon>Chitinophagaceae</taxon>
        <taxon>Paraflavitalea</taxon>
    </lineage>
</organism>
<proteinExistence type="predicted"/>
<dbReference type="Proteomes" id="UP000263900">
    <property type="component" value="Chromosome"/>
</dbReference>
<evidence type="ECO:0008006" key="4">
    <source>
        <dbReference type="Google" id="ProtNLM"/>
    </source>
</evidence>
<dbReference type="OrthoDB" id="1523667at2"/>
<keyword evidence="1" id="KW-0732">Signal</keyword>
<evidence type="ECO:0000313" key="3">
    <source>
        <dbReference type="Proteomes" id="UP000263900"/>
    </source>
</evidence>